<feature type="region of interest" description="Disordered" evidence="1">
    <location>
        <begin position="1"/>
        <end position="76"/>
    </location>
</feature>
<dbReference type="STRING" id="1109443.G4TFC4"/>
<feature type="compositionally biased region" description="Polar residues" evidence="1">
    <location>
        <begin position="669"/>
        <end position="681"/>
    </location>
</feature>
<feature type="compositionally biased region" description="Low complexity" evidence="1">
    <location>
        <begin position="749"/>
        <end position="764"/>
    </location>
</feature>
<dbReference type="SUPFAM" id="SSF57701">
    <property type="entry name" value="Zn2/Cys6 DNA-binding domain"/>
    <property type="match status" value="1"/>
</dbReference>
<dbReference type="AlphaFoldDB" id="G4TFC4"/>
<name>G4TFC4_SERID</name>
<proteinExistence type="predicted"/>
<accession>G4TFC4</accession>
<feature type="compositionally biased region" description="Polar residues" evidence="1">
    <location>
        <begin position="40"/>
        <end position="56"/>
    </location>
</feature>
<feature type="compositionally biased region" description="Polar residues" evidence="1">
    <location>
        <begin position="654"/>
        <end position="663"/>
    </location>
</feature>
<evidence type="ECO:0000313" key="4">
    <source>
        <dbReference type="Proteomes" id="UP000007148"/>
    </source>
</evidence>
<dbReference type="Gene3D" id="4.10.240.10">
    <property type="entry name" value="Zn(2)-C6 fungal-type DNA-binding domain"/>
    <property type="match status" value="1"/>
</dbReference>
<dbReference type="InterPro" id="IPR001138">
    <property type="entry name" value="Zn2Cys6_DnaBD"/>
</dbReference>
<dbReference type="Proteomes" id="UP000007148">
    <property type="component" value="Unassembled WGS sequence"/>
</dbReference>
<protein>
    <recommendedName>
        <fullName evidence="2">Zn(2)-C6 fungal-type domain-containing protein</fullName>
    </recommendedName>
</protein>
<dbReference type="InParanoid" id="G4TFC4"/>
<dbReference type="PROSITE" id="PS50048">
    <property type="entry name" value="ZN2_CY6_FUNGAL_2"/>
    <property type="match status" value="1"/>
</dbReference>
<feature type="compositionally biased region" description="Polar residues" evidence="1">
    <location>
        <begin position="709"/>
        <end position="732"/>
    </location>
</feature>
<feature type="region of interest" description="Disordered" evidence="1">
    <location>
        <begin position="613"/>
        <end position="789"/>
    </location>
</feature>
<dbReference type="CDD" id="cd00067">
    <property type="entry name" value="GAL4"/>
    <property type="match status" value="1"/>
</dbReference>
<feature type="compositionally biased region" description="Low complexity" evidence="1">
    <location>
        <begin position="14"/>
        <end position="25"/>
    </location>
</feature>
<evidence type="ECO:0000313" key="3">
    <source>
        <dbReference type="EMBL" id="CCA70017.1"/>
    </source>
</evidence>
<organism evidence="3 4">
    <name type="scientific">Serendipita indica (strain DSM 11827)</name>
    <name type="common">Root endophyte fungus</name>
    <name type="synonym">Piriformospora indica</name>
    <dbReference type="NCBI Taxonomy" id="1109443"/>
    <lineage>
        <taxon>Eukaryota</taxon>
        <taxon>Fungi</taxon>
        <taxon>Dikarya</taxon>
        <taxon>Basidiomycota</taxon>
        <taxon>Agaricomycotina</taxon>
        <taxon>Agaricomycetes</taxon>
        <taxon>Sebacinales</taxon>
        <taxon>Serendipitaceae</taxon>
        <taxon>Serendipita</taxon>
    </lineage>
</organism>
<reference evidence="3 4" key="1">
    <citation type="journal article" date="2011" name="PLoS Pathog.">
        <title>Endophytic Life Strategies Decoded by Genome and Transcriptome Analyses of the Mutualistic Root Symbiont Piriformospora indica.</title>
        <authorList>
            <person name="Zuccaro A."/>
            <person name="Lahrmann U."/>
            <person name="Guldener U."/>
            <person name="Langen G."/>
            <person name="Pfiffi S."/>
            <person name="Biedenkopf D."/>
            <person name="Wong P."/>
            <person name="Samans B."/>
            <person name="Grimm C."/>
            <person name="Basiewicz M."/>
            <person name="Murat C."/>
            <person name="Martin F."/>
            <person name="Kogel K.H."/>
        </authorList>
    </citation>
    <scope>NUCLEOTIDE SEQUENCE [LARGE SCALE GENOMIC DNA]</scope>
    <source>
        <strain evidence="3 4">DSM 11827</strain>
    </source>
</reference>
<gene>
    <name evidence="3" type="ORF">PIIN_03957</name>
</gene>
<dbReference type="HOGENOM" id="CLU_316193_0_0_1"/>
<feature type="compositionally biased region" description="Basic and acidic residues" evidence="1">
    <location>
        <begin position="626"/>
        <end position="635"/>
    </location>
</feature>
<sequence length="923" mass="102587">MSSNGATLQSASTARAAAHPYANARASRRTSSFDEKPHVSPTSVISPTEDIPTTTGRAKKKTSSVPQQQPKSSRQQFSACHACRYRRVKCDLKDRGEDADPSGDISCTNCRERGIRCKDDYAESKKQLRRGKRINQLELEDNLMDNTEDIGAFSLRPRVTIPNLKPEFFDSPFYRRFYIQRPIIDPVEFRSRYIAWLQHHTSPESNASLSSATTPLSAEGQLLAKVLVVWAAAYGVDEAGAEQPGNSYQDVQKRRLRVKGMIEEIIHLVDSLGLLRRPSWDGVRCLLMTLPLTEDVLDNPMDRLSMYEGAVQQVYTLCQHEGVATGLTAEARAANSLVRARIFWYAHVHEGLTTGLRGGRLIMHDEDLNQFHKELPSPSSFANRQALQPSNMTYSLAFQYATAPIRLASACRKVHAALTGPKARSAKRLDGKKLEDTWEALAVCWEEFESLRPIQRNDYLKNEDNLRFVDGWQIFLFECYNVIQEKIRDRLDAVRAAQITEEGENPDSPGTVESLVRDLNKYLAIAESKCYDLLDHVVVLIRRHLGSSFFAYDASLVRDGCFFAGHTLAMMPGRDEDVKACLQALSEMRWAFSKGYERSQAIKLAWRSRADYHPYQPPVGQPDPDSDSRRNERTQPDGTPGSSAPDARRHEATGSHSGTSTGNFPHVSSLPTHIAASQITPTRILPRSRFSQTPSTPSPKVPEAVVQAPDNSRPQLSIPKQSTLNNKDQWSPSHGHGSPVMLQPIPRASTHSSSSDGSSPPELSTTQPISQYPPIRKSPPSHQIPPGTGVYQTAHVETVYPSPTRHTMLPSPGAPYQATIIPHLAPGYHTPSVVPPPHYPPVALATEPMAMAGYPYIQHPTTHSVQPQYGSGYPTISDSLAYGSIGHDQYLPTHVPSTQPHPPHTQNNTYFQYAPSGVYYTQR</sequence>
<evidence type="ECO:0000259" key="2">
    <source>
        <dbReference type="PROSITE" id="PS50048"/>
    </source>
</evidence>
<feature type="domain" description="Zn(2)-C6 fungal-type" evidence="2">
    <location>
        <begin position="79"/>
        <end position="117"/>
    </location>
</feature>
<dbReference type="GO" id="GO:0000981">
    <property type="term" value="F:DNA-binding transcription factor activity, RNA polymerase II-specific"/>
    <property type="evidence" value="ECO:0007669"/>
    <property type="project" value="InterPro"/>
</dbReference>
<dbReference type="InterPro" id="IPR036864">
    <property type="entry name" value="Zn2-C6_fun-type_DNA-bd_sf"/>
</dbReference>
<dbReference type="GO" id="GO:0008270">
    <property type="term" value="F:zinc ion binding"/>
    <property type="evidence" value="ECO:0007669"/>
    <property type="project" value="InterPro"/>
</dbReference>
<dbReference type="eggNOG" id="ENOG502S86Z">
    <property type="taxonomic scope" value="Eukaryota"/>
</dbReference>
<dbReference type="SMART" id="SM00066">
    <property type="entry name" value="GAL4"/>
    <property type="match status" value="1"/>
</dbReference>
<feature type="compositionally biased region" description="Polar residues" evidence="1">
    <location>
        <begin position="63"/>
        <end position="76"/>
    </location>
</feature>
<dbReference type="OrthoDB" id="3263880at2759"/>
<feature type="compositionally biased region" description="Polar residues" evidence="1">
    <location>
        <begin position="1"/>
        <end position="13"/>
    </location>
</feature>
<keyword evidence="4" id="KW-1185">Reference proteome</keyword>
<dbReference type="OMA" id="DYFESSH"/>
<dbReference type="EMBL" id="CAFZ01000070">
    <property type="protein sequence ID" value="CCA70017.1"/>
    <property type="molecule type" value="Genomic_DNA"/>
</dbReference>
<evidence type="ECO:0000256" key="1">
    <source>
        <dbReference type="SAM" id="MobiDB-lite"/>
    </source>
</evidence>
<comment type="caution">
    <text evidence="3">The sequence shown here is derived from an EMBL/GenBank/DDBJ whole genome shotgun (WGS) entry which is preliminary data.</text>
</comment>
<dbReference type="CDD" id="cd12148">
    <property type="entry name" value="fungal_TF_MHR"/>
    <property type="match status" value="1"/>
</dbReference>